<protein>
    <submittedName>
        <fullName evidence="1">Uncharacterized protein</fullName>
    </submittedName>
</protein>
<dbReference type="AlphaFoldDB" id="B0CC03"/>
<organism evidence="1 2">
    <name type="scientific">Acaryochloris marina (strain MBIC 11017)</name>
    <dbReference type="NCBI Taxonomy" id="329726"/>
    <lineage>
        <taxon>Bacteria</taxon>
        <taxon>Bacillati</taxon>
        <taxon>Cyanobacteriota</taxon>
        <taxon>Cyanophyceae</taxon>
        <taxon>Acaryochloridales</taxon>
        <taxon>Acaryochloridaceae</taxon>
        <taxon>Acaryochloris</taxon>
    </lineage>
</organism>
<name>B0CC03_ACAM1</name>
<sequence length="53" mass="5909">MAFNTCVSVIRSASHKAQMIHNQDVQAVSTDVINADELWSFVKKSKSTVNRKS</sequence>
<dbReference type="HOGENOM" id="CLU_3163375_0_0_3"/>
<reference evidence="1 2" key="1">
    <citation type="journal article" date="2008" name="Proc. Natl. Acad. Sci. U.S.A.">
        <title>Niche adaptation and genome expansion in the chlorophyll d-producing cyanobacterium Acaryochloris marina.</title>
        <authorList>
            <person name="Swingley W.D."/>
            <person name="Chen M."/>
            <person name="Cheung P.C."/>
            <person name="Conrad A.L."/>
            <person name="Dejesa L.C."/>
            <person name="Hao J."/>
            <person name="Honchak B.M."/>
            <person name="Karbach L.E."/>
            <person name="Kurdoglu A."/>
            <person name="Lahiri S."/>
            <person name="Mastrian S.D."/>
            <person name="Miyashita H."/>
            <person name="Page L."/>
            <person name="Ramakrishna P."/>
            <person name="Satoh S."/>
            <person name="Sattley W.M."/>
            <person name="Shimada Y."/>
            <person name="Taylor H.L."/>
            <person name="Tomo T."/>
            <person name="Tsuchiya T."/>
            <person name="Wang Z.T."/>
            <person name="Raymond J."/>
            <person name="Mimuro M."/>
            <person name="Blankenship R.E."/>
            <person name="Touchman J.W."/>
        </authorList>
    </citation>
    <scope>NUCLEOTIDE SEQUENCE [LARGE SCALE GENOMIC DNA]</scope>
    <source>
        <strain evidence="2">MBIC 11017</strain>
    </source>
</reference>
<evidence type="ECO:0000313" key="1">
    <source>
        <dbReference type="EMBL" id="ABW25545.1"/>
    </source>
</evidence>
<accession>B0CC03</accession>
<gene>
    <name evidence="1" type="ordered locus">AM1_0492</name>
</gene>
<dbReference type="Proteomes" id="UP000000268">
    <property type="component" value="Chromosome"/>
</dbReference>
<keyword evidence="2" id="KW-1185">Reference proteome</keyword>
<dbReference type="EMBL" id="CP000828">
    <property type="protein sequence ID" value="ABW25545.1"/>
    <property type="molecule type" value="Genomic_DNA"/>
</dbReference>
<proteinExistence type="predicted"/>
<evidence type="ECO:0000313" key="2">
    <source>
        <dbReference type="Proteomes" id="UP000000268"/>
    </source>
</evidence>
<dbReference type="eggNOG" id="COG3677">
    <property type="taxonomic scope" value="Bacteria"/>
</dbReference>
<dbReference type="STRING" id="329726.AM1_0492"/>
<dbReference type="KEGG" id="amr:AM1_0492"/>